<organism evidence="1 2">
    <name type="scientific">Irpex rosettiformis</name>
    <dbReference type="NCBI Taxonomy" id="378272"/>
    <lineage>
        <taxon>Eukaryota</taxon>
        <taxon>Fungi</taxon>
        <taxon>Dikarya</taxon>
        <taxon>Basidiomycota</taxon>
        <taxon>Agaricomycotina</taxon>
        <taxon>Agaricomycetes</taxon>
        <taxon>Polyporales</taxon>
        <taxon>Irpicaceae</taxon>
        <taxon>Irpex</taxon>
    </lineage>
</organism>
<reference evidence="1" key="1">
    <citation type="journal article" date="2021" name="Environ. Microbiol.">
        <title>Gene family expansions and transcriptome signatures uncover fungal adaptations to wood decay.</title>
        <authorList>
            <person name="Hage H."/>
            <person name="Miyauchi S."/>
            <person name="Viragh M."/>
            <person name="Drula E."/>
            <person name="Min B."/>
            <person name="Chaduli D."/>
            <person name="Navarro D."/>
            <person name="Favel A."/>
            <person name="Norest M."/>
            <person name="Lesage-Meessen L."/>
            <person name="Balint B."/>
            <person name="Merenyi Z."/>
            <person name="de Eugenio L."/>
            <person name="Morin E."/>
            <person name="Martinez A.T."/>
            <person name="Baldrian P."/>
            <person name="Stursova M."/>
            <person name="Martinez M.J."/>
            <person name="Novotny C."/>
            <person name="Magnuson J.K."/>
            <person name="Spatafora J.W."/>
            <person name="Maurice S."/>
            <person name="Pangilinan J."/>
            <person name="Andreopoulos W."/>
            <person name="LaButti K."/>
            <person name="Hundley H."/>
            <person name="Na H."/>
            <person name="Kuo A."/>
            <person name="Barry K."/>
            <person name="Lipzen A."/>
            <person name="Henrissat B."/>
            <person name="Riley R."/>
            <person name="Ahrendt S."/>
            <person name="Nagy L.G."/>
            <person name="Grigoriev I.V."/>
            <person name="Martin F."/>
            <person name="Rosso M.N."/>
        </authorList>
    </citation>
    <scope>NUCLEOTIDE SEQUENCE</scope>
    <source>
        <strain evidence="1">CBS 384.51</strain>
    </source>
</reference>
<evidence type="ECO:0000313" key="2">
    <source>
        <dbReference type="Proteomes" id="UP001055072"/>
    </source>
</evidence>
<dbReference type="Proteomes" id="UP001055072">
    <property type="component" value="Unassembled WGS sequence"/>
</dbReference>
<evidence type="ECO:0000313" key="1">
    <source>
        <dbReference type="EMBL" id="KAI0093971.1"/>
    </source>
</evidence>
<dbReference type="EMBL" id="MU274901">
    <property type="protein sequence ID" value="KAI0093971.1"/>
    <property type="molecule type" value="Genomic_DNA"/>
</dbReference>
<keyword evidence="2" id="KW-1185">Reference proteome</keyword>
<protein>
    <submittedName>
        <fullName evidence="1">Uncharacterized protein</fullName>
    </submittedName>
</protein>
<proteinExistence type="predicted"/>
<name>A0ACB8UIG6_9APHY</name>
<sequence>MPSLRRTLSAPSRSSPYSSSTQTRTGSRSPRRSSGSDTANRRVLADIDWWRVEEGQREVRGLSFEDQLRPATPSSDEEELDQEERAPSPVAASLFQAPTHNVGSDTDLPLWHNVPGAGWDAFDGFELPSADVSSQDPFEMPSTLQQFAALSLNPVGRASLHRSVSSSSAFSDTSSDSSYSTPTGSSASLSLGFEDFAASPADDSDDDNDVPQATLFRSPRRPSVARAPTFRSFSYSAVESELSSSRDLFSYFGDDDDDDDSFDSSFENSRSNEDTFF</sequence>
<comment type="caution">
    <text evidence="1">The sequence shown here is derived from an EMBL/GenBank/DDBJ whole genome shotgun (WGS) entry which is preliminary data.</text>
</comment>
<gene>
    <name evidence="1" type="ORF">BDY19DRAFT_902660</name>
</gene>
<accession>A0ACB8UIG6</accession>